<dbReference type="Gene3D" id="2.40.10.270">
    <property type="entry name" value="Bacteriophage SPP1 head-tail adaptor protein"/>
    <property type="match status" value="1"/>
</dbReference>
<dbReference type="Pfam" id="PF05521">
    <property type="entry name" value="Phage_HCP"/>
    <property type="match status" value="1"/>
</dbReference>
<dbReference type="EMBL" id="JAFGIX010000082">
    <property type="protein sequence ID" value="MBN1574551.1"/>
    <property type="molecule type" value="Genomic_DNA"/>
</dbReference>
<protein>
    <submittedName>
        <fullName evidence="2">Phage head closure protein</fullName>
    </submittedName>
</protein>
<dbReference type="NCBIfam" id="TIGR01563">
    <property type="entry name" value="gp16_SPP1"/>
    <property type="match status" value="1"/>
</dbReference>
<dbReference type="Proteomes" id="UP000809273">
    <property type="component" value="Unassembled WGS sequence"/>
</dbReference>
<dbReference type="AlphaFoldDB" id="A0A9D8KGX7"/>
<evidence type="ECO:0000313" key="3">
    <source>
        <dbReference type="Proteomes" id="UP000809273"/>
    </source>
</evidence>
<organism evidence="2 3">
    <name type="scientific">Candidatus Zymogenus saltonus</name>
    <dbReference type="NCBI Taxonomy" id="2844893"/>
    <lineage>
        <taxon>Bacteria</taxon>
        <taxon>Deltaproteobacteria</taxon>
        <taxon>Candidatus Zymogenia</taxon>
        <taxon>Candidatus Zymogeniales</taxon>
        <taxon>Candidatus Zymogenaceae</taxon>
        <taxon>Candidatus Zymogenus</taxon>
    </lineage>
</organism>
<proteinExistence type="predicted"/>
<comment type="caution">
    <text evidence="2">The sequence shown here is derived from an EMBL/GenBank/DDBJ whole genome shotgun (WGS) entry which is preliminary data.</text>
</comment>
<gene>
    <name evidence="2" type="ORF">JW984_15245</name>
</gene>
<evidence type="ECO:0000313" key="2">
    <source>
        <dbReference type="EMBL" id="MBN1574551.1"/>
    </source>
</evidence>
<name>A0A9D8KGX7_9DELT</name>
<feature type="region of interest" description="Disordered" evidence="1">
    <location>
        <begin position="1"/>
        <end position="21"/>
    </location>
</feature>
<sequence length="107" mass="12080">MIGPKTKLVLQRKTSTSDSKGGSVVTWEDKREISGVLSTVSGYKQMIYDQLGIVATHQFLCDLQKGLTVSVHDRFRKGSEYYQIRRVDNKRTCLRVLLESGKGVEQT</sequence>
<evidence type="ECO:0000256" key="1">
    <source>
        <dbReference type="SAM" id="MobiDB-lite"/>
    </source>
</evidence>
<accession>A0A9D8KGX7</accession>
<reference evidence="2" key="1">
    <citation type="journal article" date="2021" name="Environ. Microbiol.">
        <title>Genomic characterization of three novel Desulfobacterota classes expand the metabolic and phylogenetic diversity of the phylum.</title>
        <authorList>
            <person name="Murphy C.L."/>
            <person name="Biggerstaff J."/>
            <person name="Eichhorn A."/>
            <person name="Ewing E."/>
            <person name="Shahan R."/>
            <person name="Soriano D."/>
            <person name="Stewart S."/>
            <person name="VanMol K."/>
            <person name="Walker R."/>
            <person name="Walters P."/>
            <person name="Elshahed M.S."/>
            <person name="Youssef N.H."/>
        </authorList>
    </citation>
    <scope>NUCLEOTIDE SEQUENCE</scope>
    <source>
        <strain evidence="2">Zod_Metabat.24</strain>
    </source>
</reference>
<dbReference type="InterPro" id="IPR038666">
    <property type="entry name" value="SSP1_head-tail_sf"/>
</dbReference>
<dbReference type="InterPro" id="IPR008767">
    <property type="entry name" value="Phage_SPP1_head-tail_adaptor"/>
</dbReference>
<reference evidence="2" key="2">
    <citation type="submission" date="2021-01" db="EMBL/GenBank/DDBJ databases">
        <authorList>
            <person name="Hahn C.R."/>
            <person name="Youssef N.H."/>
            <person name="Elshahed M."/>
        </authorList>
    </citation>
    <scope>NUCLEOTIDE SEQUENCE</scope>
    <source>
        <strain evidence="2">Zod_Metabat.24</strain>
    </source>
</reference>